<dbReference type="FunFam" id="1.10.10.10:FF:000079">
    <property type="entry name" value="GntR family transcriptional regulator"/>
    <property type="match status" value="1"/>
</dbReference>
<keyword evidence="2" id="KW-0238">DNA-binding</keyword>
<dbReference type="CDD" id="cd07377">
    <property type="entry name" value="WHTH_GntR"/>
    <property type="match status" value="1"/>
</dbReference>
<evidence type="ECO:0000259" key="4">
    <source>
        <dbReference type="PROSITE" id="PS50949"/>
    </source>
</evidence>
<dbReference type="Pfam" id="PF07702">
    <property type="entry name" value="UTRA"/>
    <property type="match status" value="1"/>
</dbReference>
<dbReference type="InterPro" id="IPR028978">
    <property type="entry name" value="Chorismate_lyase_/UTRA_dom_sf"/>
</dbReference>
<proteinExistence type="predicted"/>
<feature type="domain" description="HTH gntR-type" evidence="4">
    <location>
        <begin position="17"/>
        <end position="85"/>
    </location>
</feature>
<dbReference type="PRINTS" id="PR00035">
    <property type="entry name" value="HTHGNTR"/>
</dbReference>
<dbReference type="InterPro" id="IPR000524">
    <property type="entry name" value="Tscrpt_reg_HTH_GntR"/>
</dbReference>
<dbReference type="Pfam" id="PF00392">
    <property type="entry name" value="GntR"/>
    <property type="match status" value="1"/>
</dbReference>
<protein>
    <submittedName>
        <fullName evidence="5">Putative HTH-type transcriptional regulator YurK</fullName>
    </submittedName>
</protein>
<keyword evidence="1" id="KW-0805">Transcription regulation</keyword>
<dbReference type="PANTHER" id="PTHR44846">
    <property type="entry name" value="MANNOSYL-D-GLYCERATE TRANSPORT/METABOLISM SYSTEM REPRESSOR MNGR-RELATED"/>
    <property type="match status" value="1"/>
</dbReference>
<evidence type="ECO:0000256" key="1">
    <source>
        <dbReference type="ARBA" id="ARBA00023015"/>
    </source>
</evidence>
<dbReference type="InterPro" id="IPR050679">
    <property type="entry name" value="Bact_HTH_transcr_reg"/>
</dbReference>
<gene>
    <name evidence="5" type="primary">yurK_1</name>
    <name evidence="5" type="ORF">GALL_13410</name>
</gene>
<dbReference type="SUPFAM" id="SSF64288">
    <property type="entry name" value="Chorismate lyase-like"/>
    <property type="match status" value="1"/>
</dbReference>
<dbReference type="PANTHER" id="PTHR44846:SF1">
    <property type="entry name" value="MANNOSYL-D-GLYCERATE TRANSPORT_METABOLISM SYSTEM REPRESSOR MNGR-RELATED"/>
    <property type="match status" value="1"/>
</dbReference>
<dbReference type="InterPro" id="IPR011663">
    <property type="entry name" value="UTRA"/>
</dbReference>
<keyword evidence="3" id="KW-0804">Transcription</keyword>
<evidence type="ECO:0000256" key="2">
    <source>
        <dbReference type="ARBA" id="ARBA00023125"/>
    </source>
</evidence>
<dbReference type="SMART" id="SM00345">
    <property type="entry name" value="HTH_GNTR"/>
    <property type="match status" value="1"/>
</dbReference>
<dbReference type="InterPro" id="IPR036390">
    <property type="entry name" value="WH_DNA-bd_sf"/>
</dbReference>
<dbReference type="GO" id="GO:0003700">
    <property type="term" value="F:DNA-binding transcription factor activity"/>
    <property type="evidence" value="ECO:0007669"/>
    <property type="project" value="InterPro"/>
</dbReference>
<evidence type="ECO:0000313" key="5">
    <source>
        <dbReference type="EMBL" id="OIR18015.1"/>
    </source>
</evidence>
<dbReference type="PROSITE" id="PS50949">
    <property type="entry name" value="HTH_GNTR"/>
    <property type="match status" value="1"/>
</dbReference>
<dbReference type="Gene3D" id="3.40.1410.10">
    <property type="entry name" value="Chorismate lyase-like"/>
    <property type="match status" value="1"/>
</dbReference>
<dbReference type="InterPro" id="IPR036388">
    <property type="entry name" value="WH-like_DNA-bd_sf"/>
</dbReference>
<organism evidence="5">
    <name type="scientific">mine drainage metagenome</name>
    <dbReference type="NCBI Taxonomy" id="410659"/>
    <lineage>
        <taxon>unclassified sequences</taxon>
        <taxon>metagenomes</taxon>
        <taxon>ecological metagenomes</taxon>
    </lineage>
</organism>
<dbReference type="GO" id="GO:0045892">
    <property type="term" value="P:negative regulation of DNA-templated transcription"/>
    <property type="evidence" value="ECO:0007669"/>
    <property type="project" value="TreeGrafter"/>
</dbReference>
<reference evidence="5" key="1">
    <citation type="submission" date="2016-10" db="EMBL/GenBank/DDBJ databases">
        <title>Sequence of Gallionella enrichment culture.</title>
        <authorList>
            <person name="Poehlein A."/>
            <person name="Muehling M."/>
            <person name="Daniel R."/>
        </authorList>
    </citation>
    <scope>NUCLEOTIDE SEQUENCE</scope>
</reference>
<name>A0A1J5TAQ5_9ZZZZ</name>
<dbReference type="EMBL" id="MLJW01000003">
    <property type="protein sequence ID" value="OIR18015.1"/>
    <property type="molecule type" value="Genomic_DNA"/>
</dbReference>
<dbReference type="SMART" id="SM00866">
    <property type="entry name" value="UTRA"/>
    <property type="match status" value="1"/>
</dbReference>
<dbReference type="Gene3D" id="1.10.10.10">
    <property type="entry name" value="Winged helix-like DNA-binding domain superfamily/Winged helix DNA-binding domain"/>
    <property type="match status" value="1"/>
</dbReference>
<dbReference type="GO" id="GO:0003677">
    <property type="term" value="F:DNA binding"/>
    <property type="evidence" value="ECO:0007669"/>
    <property type="project" value="UniProtKB-KW"/>
</dbReference>
<sequence length="250" mass="27597">MMTGTDRNEAMGSPIFQPLYQQIKALITQSLISGEWGPGAAIPSEMELAARFGVSQGTVRKAIDELAAENIVVRRQGKGTYVATHSEETVKLRFLRLVAADGSKELLDNKLLSCERAKAPANIARMLDIKTGSAVIEIKRLLLFSGKPQILDRVILPAVAFKGVNAERIEAFNGSMYRMYETLLGIHMVRSEERLTAVAADAEIAAALNLKSGTPLLSIERVSYTYGDKPMEWRLGLCLTDDHYYLNHLE</sequence>
<dbReference type="AlphaFoldDB" id="A0A1J5TAQ5"/>
<comment type="caution">
    <text evidence="5">The sequence shown here is derived from an EMBL/GenBank/DDBJ whole genome shotgun (WGS) entry which is preliminary data.</text>
</comment>
<dbReference type="SUPFAM" id="SSF46785">
    <property type="entry name" value="Winged helix' DNA-binding domain"/>
    <property type="match status" value="1"/>
</dbReference>
<accession>A0A1J5TAQ5</accession>
<evidence type="ECO:0000256" key="3">
    <source>
        <dbReference type="ARBA" id="ARBA00023163"/>
    </source>
</evidence>